<dbReference type="Proteomes" id="UP001268896">
    <property type="component" value="Unassembled WGS sequence"/>
</dbReference>
<dbReference type="InterPro" id="IPR014054">
    <property type="entry name" value="Phage_regulatory_Rha"/>
</dbReference>
<evidence type="ECO:0000313" key="1">
    <source>
        <dbReference type="EMBL" id="MDT2965632.1"/>
    </source>
</evidence>
<dbReference type="Pfam" id="PF09669">
    <property type="entry name" value="Phage_pRha"/>
    <property type="match status" value="1"/>
</dbReference>
<gene>
    <name evidence="1" type="ORF">P7I32_13530</name>
</gene>
<dbReference type="EMBL" id="JARQDV010000010">
    <property type="protein sequence ID" value="MDT2965632.1"/>
    <property type="molecule type" value="Genomic_DNA"/>
</dbReference>
<dbReference type="AlphaFoldDB" id="A0AAW8UPH6"/>
<sequence length="225" mass="25878">MNELVFLESDNMNEEPFTTSRIIADHAEVAHHSVTRLIRDYAKDLEEFGIIGFEIHKLDGRGRPRKIYRLNEEQATLLITYLDNTEPVRAFKKELVKQFFAMKHEQLSRQALRSAGKQVRVSMTDAIKKADLSPHFYKHYTNLCYKSAIGFNATQIKKARNVARNSSLMDYLSKEELEAINERESQIATMVTLGMSYDQIKAVLENNGVIYQTTLKMPVSEKEAV</sequence>
<dbReference type="RefSeq" id="WP_016249865.1">
    <property type="nucleotide sequence ID" value="NZ_CP066024.1"/>
</dbReference>
<proteinExistence type="predicted"/>
<comment type="caution">
    <text evidence="1">The sequence shown here is derived from an EMBL/GenBank/DDBJ whole genome shotgun (WGS) entry which is preliminary data.</text>
</comment>
<organism evidence="1 2">
    <name type="scientific">Enterococcus casseliflavus</name>
    <name type="common">Enterococcus flavescens</name>
    <dbReference type="NCBI Taxonomy" id="37734"/>
    <lineage>
        <taxon>Bacteria</taxon>
        <taxon>Bacillati</taxon>
        <taxon>Bacillota</taxon>
        <taxon>Bacilli</taxon>
        <taxon>Lactobacillales</taxon>
        <taxon>Enterococcaceae</taxon>
        <taxon>Enterococcus</taxon>
    </lineage>
</organism>
<protein>
    <submittedName>
        <fullName evidence="1">Rha family transcriptional regulator</fullName>
    </submittedName>
</protein>
<name>A0AAW8UPH6_ENTCA</name>
<reference evidence="1" key="1">
    <citation type="submission" date="2023-03" db="EMBL/GenBank/DDBJ databases">
        <authorList>
            <person name="Shen W."/>
            <person name="Cai J."/>
        </authorList>
    </citation>
    <scope>NUCLEOTIDE SEQUENCE</scope>
    <source>
        <strain evidence="1">K72-2</strain>
    </source>
</reference>
<evidence type="ECO:0000313" key="2">
    <source>
        <dbReference type="Proteomes" id="UP001268896"/>
    </source>
</evidence>
<accession>A0AAW8UPH6</accession>